<reference evidence="1 2" key="1">
    <citation type="journal article" date="2018" name="Front. Plant Sci.">
        <title>Red Clover (Trifolium pratense) and Zigzag Clover (T. medium) - A Picture of Genomic Similarities and Differences.</title>
        <authorList>
            <person name="Dluhosova J."/>
            <person name="Istvanek J."/>
            <person name="Nedelnik J."/>
            <person name="Repkova J."/>
        </authorList>
    </citation>
    <scope>NUCLEOTIDE SEQUENCE [LARGE SCALE GENOMIC DNA]</scope>
    <source>
        <strain evidence="2">cv. 10/8</strain>
        <tissue evidence="1">Leaf</tissue>
    </source>
</reference>
<evidence type="ECO:0000313" key="1">
    <source>
        <dbReference type="EMBL" id="MCI27336.1"/>
    </source>
</evidence>
<dbReference type="Proteomes" id="UP000265520">
    <property type="component" value="Unassembled WGS sequence"/>
</dbReference>
<feature type="non-terminal residue" evidence="1">
    <location>
        <position position="70"/>
    </location>
</feature>
<organism evidence="1 2">
    <name type="scientific">Trifolium medium</name>
    <dbReference type="NCBI Taxonomy" id="97028"/>
    <lineage>
        <taxon>Eukaryota</taxon>
        <taxon>Viridiplantae</taxon>
        <taxon>Streptophyta</taxon>
        <taxon>Embryophyta</taxon>
        <taxon>Tracheophyta</taxon>
        <taxon>Spermatophyta</taxon>
        <taxon>Magnoliopsida</taxon>
        <taxon>eudicotyledons</taxon>
        <taxon>Gunneridae</taxon>
        <taxon>Pentapetalae</taxon>
        <taxon>rosids</taxon>
        <taxon>fabids</taxon>
        <taxon>Fabales</taxon>
        <taxon>Fabaceae</taxon>
        <taxon>Papilionoideae</taxon>
        <taxon>50 kb inversion clade</taxon>
        <taxon>NPAAA clade</taxon>
        <taxon>Hologalegina</taxon>
        <taxon>IRL clade</taxon>
        <taxon>Trifolieae</taxon>
        <taxon>Trifolium</taxon>
    </lineage>
</organism>
<keyword evidence="2" id="KW-1185">Reference proteome</keyword>
<sequence length="70" mass="7762">MSSLSWISANITFTGNQTNLTSSTSIRDFSILKAFLVTIHPPKPSFLKEIIWQPPPSQWIKCNIDGASTP</sequence>
<evidence type="ECO:0000313" key="2">
    <source>
        <dbReference type="Proteomes" id="UP000265520"/>
    </source>
</evidence>
<protein>
    <submittedName>
        <fullName evidence="1">Glycerol-3-phosphate dehydrogenase</fullName>
    </submittedName>
</protein>
<accession>A0A392QUY8</accession>
<proteinExistence type="predicted"/>
<dbReference type="EMBL" id="LXQA010158738">
    <property type="protein sequence ID" value="MCI27336.1"/>
    <property type="molecule type" value="Genomic_DNA"/>
</dbReference>
<name>A0A392QUY8_9FABA</name>
<dbReference type="AlphaFoldDB" id="A0A392QUY8"/>
<comment type="caution">
    <text evidence="1">The sequence shown here is derived from an EMBL/GenBank/DDBJ whole genome shotgun (WGS) entry which is preliminary data.</text>
</comment>